<dbReference type="InterPro" id="IPR004843">
    <property type="entry name" value="Calcineurin-like_PHP"/>
</dbReference>
<dbReference type="PROSITE" id="PS50222">
    <property type="entry name" value="EF_HAND_2"/>
    <property type="match status" value="2"/>
</dbReference>
<dbReference type="InterPro" id="IPR051134">
    <property type="entry name" value="PPP_phosphatase"/>
</dbReference>
<protein>
    <recommendedName>
        <fullName evidence="8">Serine/threonine-protein phosphatase</fullName>
        <ecNumber evidence="8">3.1.3.16</ecNumber>
    </recommendedName>
</protein>
<dbReference type="EMBL" id="JADDUC020000002">
    <property type="protein sequence ID" value="KAI1241575.1"/>
    <property type="molecule type" value="Genomic_DNA"/>
</dbReference>
<dbReference type="EC" id="3.1.3.16" evidence="8"/>
<dbReference type="PROSITE" id="PS00018">
    <property type="entry name" value="EF_HAND_1"/>
    <property type="match status" value="2"/>
</dbReference>
<dbReference type="InterPro" id="IPR011992">
    <property type="entry name" value="EF-hand-dom_pair"/>
</dbReference>
<dbReference type="SUPFAM" id="SSF56300">
    <property type="entry name" value="Metallo-dependent phosphatases"/>
    <property type="match status" value="1"/>
</dbReference>
<keyword evidence="3" id="KW-0479">Metal-binding</keyword>
<keyword evidence="4" id="KW-0677">Repeat</keyword>
<evidence type="ECO:0000313" key="11">
    <source>
        <dbReference type="EMBL" id="KAG0125241.1"/>
    </source>
</evidence>
<evidence type="ECO:0000313" key="13">
    <source>
        <dbReference type="Proteomes" id="UP000618051"/>
    </source>
</evidence>
<evidence type="ECO:0000256" key="4">
    <source>
        <dbReference type="ARBA" id="ARBA00022737"/>
    </source>
</evidence>
<dbReference type="SMART" id="SM00054">
    <property type="entry name" value="EFh"/>
    <property type="match status" value="2"/>
</dbReference>
<keyword evidence="7" id="KW-0464">Manganese</keyword>
<dbReference type="Pfam" id="PF00149">
    <property type="entry name" value="Metallophos"/>
    <property type="match status" value="1"/>
</dbReference>
<keyword evidence="13" id="KW-1185">Reference proteome</keyword>
<comment type="caution">
    <text evidence="11">The sequence shown here is derived from an EMBL/GenBank/DDBJ whole genome shotgun (WGS) entry which is preliminary data.</text>
</comment>
<evidence type="ECO:0000256" key="5">
    <source>
        <dbReference type="ARBA" id="ARBA00022801"/>
    </source>
</evidence>
<feature type="domain" description="EF-hand" evidence="10">
    <location>
        <begin position="416"/>
        <end position="451"/>
    </location>
</feature>
<reference evidence="11" key="1">
    <citation type="submission" date="2020-10" db="EMBL/GenBank/DDBJ databases">
        <title>Feather gene expression reveals the developmental basis of iridescence in African starlings.</title>
        <authorList>
            <person name="Rubenstein D.R."/>
        </authorList>
    </citation>
    <scope>NUCLEOTIDE SEQUENCE</scope>
    <source>
        <strain evidence="11">SS15</strain>
        <tissue evidence="11">Liver</tissue>
    </source>
</reference>
<evidence type="ECO:0000256" key="8">
    <source>
        <dbReference type="RuleBase" id="RU004273"/>
    </source>
</evidence>
<comment type="catalytic activity">
    <reaction evidence="8">
        <text>O-phospho-L-threonyl-[protein] + H2O = L-threonyl-[protein] + phosphate</text>
        <dbReference type="Rhea" id="RHEA:47004"/>
        <dbReference type="Rhea" id="RHEA-COMP:11060"/>
        <dbReference type="Rhea" id="RHEA-COMP:11605"/>
        <dbReference type="ChEBI" id="CHEBI:15377"/>
        <dbReference type="ChEBI" id="CHEBI:30013"/>
        <dbReference type="ChEBI" id="CHEBI:43474"/>
        <dbReference type="ChEBI" id="CHEBI:61977"/>
        <dbReference type="EC" id="3.1.3.16"/>
    </reaction>
</comment>
<dbReference type="InterPro" id="IPR029052">
    <property type="entry name" value="Metallo-depent_PP-like"/>
</dbReference>
<dbReference type="Gene3D" id="3.60.21.10">
    <property type="match status" value="2"/>
</dbReference>
<dbReference type="PANTHER" id="PTHR45668">
    <property type="entry name" value="SERINE/THREONINE-PROTEIN PHOSPHATASE 5-RELATED"/>
    <property type="match status" value="1"/>
</dbReference>
<dbReference type="InterPro" id="IPR006186">
    <property type="entry name" value="Ser/Thr-sp_prot-phosphatase"/>
</dbReference>
<comment type="cofactor">
    <cofactor evidence="1">
        <name>Mn(2+)</name>
        <dbReference type="ChEBI" id="CHEBI:29035"/>
    </cofactor>
</comment>
<proteinExistence type="inferred from homology"/>
<dbReference type="Proteomes" id="UP000618051">
    <property type="component" value="Unassembled WGS sequence"/>
</dbReference>
<dbReference type="GO" id="GO:0004722">
    <property type="term" value="F:protein serine/threonine phosphatase activity"/>
    <property type="evidence" value="ECO:0007669"/>
    <property type="project" value="UniProtKB-EC"/>
</dbReference>
<evidence type="ECO:0000313" key="12">
    <source>
        <dbReference type="EMBL" id="KAI1241575.1"/>
    </source>
</evidence>
<keyword evidence="6" id="KW-0106">Calcium</keyword>
<dbReference type="Pfam" id="PF08321">
    <property type="entry name" value="PPP5"/>
    <property type="match status" value="1"/>
</dbReference>
<gene>
    <name evidence="12" type="ORF">IHE44_0005052</name>
    <name evidence="11" type="ORF">IHE44_005617</name>
</gene>
<dbReference type="SMART" id="SM00156">
    <property type="entry name" value="PP2Ac"/>
    <property type="match status" value="1"/>
</dbReference>
<organism evidence="11">
    <name type="scientific">Lamprotornis superbus</name>
    <dbReference type="NCBI Taxonomy" id="245042"/>
    <lineage>
        <taxon>Eukaryota</taxon>
        <taxon>Metazoa</taxon>
        <taxon>Chordata</taxon>
        <taxon>Craniata</taxon>
        <taxon>Vertebrata</taxon>
        <taxon>Euteleostomi</taxon>
        <taxon>Archelosauria</taxon>
        <taxon>Archosauria</taxon>
        <taxon>Dinosauria</taxon>
        <taxon>Saurischia</taxon>
        <taxon>Theropoda</taxon>
        <taxon>Coelurosauria</taxon>
        <taxon>Aves</taxon>
        <taxon>Neognathae</taxon>
        <taxon>Neoaves</taxon>
        <taxon>Telluraves</taxon>
        <taxon>Australaves</taxon>
        <taxon>Passeriformes</taxon>
        <taxon>Sturnidae</taxon>
        <taxon>Lamprotornis</taxon>
    </lineage>
</organism>
<evidence type="ECO:0000256" key="2">
    <source>
        <dbReference type="ARBA" id="ARBA00008294"/>
    </source>
</evidence>
<comment type="similarity">
    <text evidence="2 8">Belongs to the PPP phosphatase family.</text>
</comment>
<dbReference type="CDD" id="cd23767">
    <property type="entry name" value="IQCD"/>
    <property type="match status" value="1"/>
</dbReference>
<dbReference type="PANTHER" id="PTHR45668:SF1">
    <property type="entry name" value="SERINE_THREONINE-PROTEIN PHOSPHATASE WITH EF-HANDS 1"/>
    <property type="match status" value="1"/>
</dbReference>
<accession>A0A835NYJ7</accession>
<evidence type="ECO:0000256" key="1">
    <source>
        <dbReference type="ARBA" id="ARBA00001936"/>
    </source>
</evidence>
<dbReference type="SUPFAM" id="SSF47473">
    <property type="entry name" value="EF-hand"/>
    <property type="match status" value="1"/>
</dbReference>
<dbReference type="InterPro" id="IPR013235">
    <property type="entry name" value="PPP_dom"/>
</dbReference>
<keyword evidence="5 8" id="KW-0378">Hydrolase</keyword>
<name>A0A835NYJ7_9PASS</name>
<dbReference type="PROSITE" id="PS00125">
    <property type="entry name" value="SER_THR_PHOSPHATASE"/>
    <property type="match status" value="1"/>
</dbReference>
<feature type="region of interest" description="Disordered" evidence="9">
    <location>
        <begin position="290"/>
        <end position="342"/>
    </location>
</feature>
<dbReference type="PRINTS" id="PR00114">
    <property type="entry name" value="STPHPHTASE"/>
</dbReference>
<dbReference type="InterPro" id="IPR018247">
    <property type="entry name" value="EF_Hand_1_Ca_BS"/>
</dbReference>
<evidence type="ECO:0000256" key="7">
    <source>
        <dbReference type="ARBA" id="ARBA00023211"/>
    </source>
</evidence>
<evidence type="ECO:0000256" key="3">
    <source>
        <dbReference type="ARBA" id="ARBA00022723"/>
    </source>
</evidence>
<feature type="domain" description="EF-hand" evidence="10">
    <location>
        <begin position="499"/>
        <end position="534"/>
    </location>
</feature>
<feature type="compositionally biased region" description="Polar residues" evidence="9">
    <location>
        <begin position="323"/>
        <end position="338"/>
    </location>
</feature>
<reference evidence="12" key="3">
    <citation type="submission" date="2022-01" db="EMBL/GenBank/DDBJ databases">
        <authorList>
            <person name="Rubenstein D.R."/>
        </authorList>
    </citation>
    <scope>NUCLEOTIDE SEQUENCE</scope>
    <source>
        <strain evidence="12">SS15</strain>
        <tissue evidence="12">Liver</tissue>
    </source>
</reference>
<evidence type="ECO:0000256" key="9">
    <source>
        <dbReference type="SAM" id="MobiDB-lite"/>
    </source>
</evidence>
<evidence type="ECO:0000256" key="6">
    <source>
        <dbReference type="ARBA" id="ARBA00022837"/>
    </source>
</evidence>
<sequence length="862" mass="98823">MLKENGVISLDLNGKVIRAAILIQKWYRFTMARLEMRRRYSLSIFQSIEYADEQDQLQLSNFFTFMLDHCTHPDSVSQIFTSPSAPQVVDEDLSLKEFEKKIDVPDSYYGPRLSFPLTVEDANALLHAFRNKQLLHARYVLQLLSETRRVLKEMPNITHLSTSYSKEITVCGDLHGNLDDLLLIFYKNGLPSEQNRYVFNGDFVDRGKNSMEILIILFAFLLIYPNDLHLNRGNHEDYIMNLRRLHSAVECSQWCEHSQWLCDSETKSISETYGFTKEVSKKYKLKSLMRPPKSVRDRQNQTKRIPTTKPSKHIANQHVAGKTQHNSSPGFTESSGSNLPPDPALKEWKQVITIFSASNYYEEGSNRGAYIKLNPELIPRFVQYQVSKFTRRKNLRERVGTIESSALKSLREKIYAHKSELTSAFAQYDTNGTGRISVNDWAAAMESVLQLELPWRMLRSQLAQMNPDGEVDFMSCFYDLKMGQPIKEAQPALAETLCRYRKDLEIIFNIIDKDHSGLISLEEFSQTWRLFTSHLGIDVQDDSIDNYLWDQQLRDINAFDVSASNKQVIGHVHDSVHVDDAPDAVHLDIREERQDKNSFHQELPVLGLGDVVQHRLHNHIKSSNLIVSSKGPKSILGYQKLIFQDSEQLLRASSVAMTWIIRPMRSLSISTKRLGCDRTYIAKYIIISCKDKSIKAPVRTDKIYPVYVACFSDHYHHIKIHKKALDSYTLVPTRKAIQFPPQICEQGISCRLSNSDQPRRLHTLRTKQTSDTFSLISSHKQHSKVAKFTPSTNALPKLNSDISLSAIQFFKASLPEGCQGYCTPHTTWILLSLQQDTYSKPGKPCQIPDTAAVQMHSPKRLE</sequence>
<dbReference type="GO" id="GO:0005509">
    <property type="term" value="F:calcium ion binding"/>
    <property type="evidence" value="ECO:0007669"/>
    <property type="project" value="InterPro"/>
</dbReference>
<dbReference type="Gene3D" id="1.10.238.10">
    <property type="entry name" value="EF-hand"/>
    <property type="match status" value="1"/>
</dbReference>
<dbReference type="Pfam" id="PF13499">
    <property type="entry name" value="EF-hand_7"/>
    <property type="match status" value="1"/>
</dbReference>
<dbReference type="OrthoDB" id="442428at2759"/>
<dbReference type="AlphaFoldDB" id="A0A835NYJ7"/>
<dbReference type="InterPro" id="IPR002048">
    <property type="entry name" value="EF_hand_dom"/>
</dbReference>
<reference evidence="12 13" key="2">
    <citation type="journal article" date="2021" name="J. Hered.">
        <title>Feather Gene Expression Elucidates the Developmental Basis of Plumage Iridescence in African Starlings.</title>
        <authorList>
            <person name="Rubenstein D.R."/>
            <person name="Corvelo A."/>
            <person name="MacManes M.D."/>
            <person name="Maia R."/>
            <person name="Narzisi G."/>
            <person name="Rousaki A."/>
            <person name="Vandenabeele P."/>
            <person name="Shawkey M.D."/>
            <person name="Solomon J."/>
        </authorList>
    </citation>
    <scope>NUCLEOTIDE SEQUENCE [LARGE SCALE GENOMIC DNA]</scope>
    <source>
        <strain evidence="12">SS15</strain>
    </source>
</reference>
<dbReference type="EMBL" id="JADDUC010000022">
    <property type="protein sequence ID" value="KAG0125241.1"/>
    <property type="molecule type" value="Genomic_DNA"/>
</dbReference>
<evidence type="ECO:0000259" key="10">
    <source>
        <dbReference type="PROSITE" id="PS50222"/>
    </source>
</evidence>